<accession>A0A2V3Y8W4</accession>
<protein>
    <submittedName>
        <fullName evidence="5">Vancomycin resistance protein YoaR</fullName>
    </submittedName>
</protein>
<feature type="domain" description="G5" evidence="4">
    <location>
        <begin position="366"/>
        <end position="446"/>
    </location>
</feature>
<keyword evidence="6" id="KW-1185">Reference proteome</keyword>
<dbReference type="PANTHER" id="PTHR35788:SF1">
    <property type="entry name" value="EXPORTED PROTEIN"/>
    <property type="match status" value="1"/>
</dbReference>
<organism evidence="5 6">
    <name type="scientific">Hungatella effluvii</name>
    <dbReference type="NCBI Taxonomy" id="1096246"/>
    <lineage>
        <taxon>Bacteria</taxon>
        <taxon>Bacillati</taxon>
        <taxon>Bacillota</taxon>
        <taxon>Clostridia</taxon>
        <taxon>Lachnospirales</taxon>
        <taxon>Lachnospiraceae</taxon>
        <taxon>Hungatella</taxon>
    </lineage>
</organism>
<feature type="compositionally biased region" description="Low complexity" evidence="2">
    <location>
        <begin position="502"/>
        <end position="522"/>
    </location>
</feature>
<dbReference type="Pfam" id="PF12229">
    <property type="entry name" value="PG_binding_4"/>
    <property type="match status" value="1"/>
</dbReference>
<name>A0A2V3Y8W4_9FIRM</name>
<dbReference type="GeneID" id="86061638"/>
<dbReference type="Pfam" id="PF07501">
    <property type="entry name" value="G5"/>
    <property type="match status" value="1"/>
</dbReference>
<dbReference type="RefSeq" id="WP_110323172.1">
    <property type="nucleotide sequence ID" value="NZ_JAQETU010000018.1"/>
</dbReference>
<feature type="region of interest" description="Disordered" evidence="2">
    <location>
        <begin position="381"/>
        <end position="402"/>
    </location>
</feature>
<keyword evidence="1 3" id="KW-0732">Signal</keyword>
<sequence>MKNENLATGLAAMALAVGLTLAFPAPSRADTLPEGLYVGEYSLGGMTEEEASEKIQSLVGEMENQKITLVVDGESVDTTAKELGFHWSNTDAVNQAAASVTGGNLIHRYLNLKDIEHNHVVIPLETAFDDGKVAAFVEEKCASVVAEPKDASITRENGAFVVTPAVVGKSVDAGATKAALDEAISGGLKEPVTVTAAVTEAQPNVTTEALSTIQDVLGTFSTDFSSSGNSRATNLRVGAGKINGHVLMPGETLSGYECMHPFTTANGYATAAAYENGQVVDSVGGGVCQISTTLYNASLRAELEITQRQNHSMIVTYVKPSEDAAIAGTYKDLKITNNYGTPIYVEGYTSGKTLTFTIYGKETRPANRTFKFVSETLATMDPGAPKEEVDPTMAPGARKQVQSAHRGYKSRLWKYVYVDGVEQSKEILHTDTYNASKAIVKVGPAAPAVTVPLPEETTVPVETPTPETPPAPVEGEDGGPGVTLPEAGTQSPSPASEPSPAPEAAAAAPVPVPEAVDPAPAG</sequence>
<gene>
    <name evidence="5" type="ORF">DFR60_105248</name>
</gene>
<feature type="compositionally biased region" description="Low complexity" evidence="2">
    <location>
        <begin position="451"/>
        <end position="465"/>
    </location>
</feature>
<dbReference type="EMBL" id="QJKD01000005">
    <property type="protein sequence ID" value="PXX53759.1"/>
    <property type="molecule type" value="Genomic_DNA"/>
</dbReference>
<dbReference type="InterPro" id="IPR007391">
    <property type="entry name" value="Vancomycin_resist_VanW"/>
</dbReference>
<comment type="caution">
    <text evidence="5">The sequence shown here is derived from an EMBL/GenBank/DDBJ whole genome shotgun (WGS) entry which is preliminary data.</text>
</comment>
<evidence type="ECO:0000259" key="4">
    <source>
        <dbReference type="PROSITE" id="PS51109"/>
    </source>
</evidence>
<feature type="chain" id="PRO_5015949926" evidence="3">
    <location>
        <begin position="30"/>
        <end position="522"/>
    </location>
</feature>
<feature type="signal peptide" evidence="3">
    <location>
        <begin position="1"/>
        <end position="29"/>
    </location>
</feature>
<dbReference type="InterPro" id="IPR011098">
    <property type="entry name" value="G5_dom"/>
</dbReference>
<dbReference type="InterPro" id="IPR052913">
    <property type="entry name" value="Glycopeptide_resist_protein"/>
</dbReference>
<dbReference type="Pfam" id="PF04294">
    <property type="entry name" value="VanW"/>
    <property type="match status" value="1"/>
</dbReference>
<dbReference type="PANTHER" id="PTHR35788">
    <property type="entry name" value="EXPORTED PROTEIN-RELATED"/>
    <property type="match status" value="1"/>
</dbReference>
<evidence type="ECO:0000313" key="6">
    <source>
        <dbReference type="Proteomes" id="UP000248057"/>
    </source>
</evidence>
<dbReference type="SMART" id="SM01208">
    <property type="entry name" value="G5"/>
    <property type="match status" value="1"/>
</dbReference>
<feature type="region of interest" description="Disordered" evidence="2">
    <location>
        <begin position="451"/>
        <end position="522"/>
    </location>
</feature>
<reference evidence="5 6" key="1">
    <citation type="submission" date="2018-05" db="EMBL/GenBank/DDBJ databases">
        <title>Genomic Encyclopedia of Type Strains, Phase IV (KMG-IV): sequencing the most valuable type-strain genomes for metagenomic binning, comparative biology and taxonomic classification.</title>
        <authorList>
            <person name="Goeker M."/>
        </authorList>
    </citation>
    <scope>NUCLEOTIDE SEQUENCE [LARGE SCALE GENOMIC DNA]</scope>
    <source>
        <strain evidence="5 6">DSM 24995</strain>
    </source>
</reference>
<evidence type="ECO:0000256" key="2">
    <source>
        <dbReference type="SAM" id="MobiDB-lite"/>
    </source>
</evidence>
<dbReference type="Proteomes" id="UP000248057">
    <property type="component" value="Unassembled WGS sequence"/>
</dbReference>
<dbReference type="Gene3D" id="2.20.230.10">
    <property type="entry name" value="Resuscitation-promoting factor rpfb"/>
    <property type="match status" value="1"/>
</dbReference>
<dbReference type="InterPro" id="IPR022029">
    <property type="entry name" value="YoaR-like_PG-bd"/>
</dbReference>
<evidence type="ECO:0000256" key="3">
    <source>
        <dbReference type="SAM" id="SignalP"/>
    </source>
</evidence>
<proteinExistence type="predicted"/>
<evidence type="ECO:0000256" key="1">
    <source>
        <dbReference type="ARBA" id="ARBA00022729"/>
    </source>
</evidence>
<dbReference type="PROSITE" id="PS51109">
    <property type="entry name" value="G5"/>
    <property type="match status" value="1"/>
</dbReference>
<dbReference type="AlphaFoldDB" id="A0A2V3Y8W4"/>
<evidence type="ECO:0000313" key="5">
    <source>
        <dbReference type="EMBL" id="PXX53759.1"/>
    </source>
</evidence>